<dbReference type="GO" id="GO:0016298">
    <property type="term" value="F:lipase activity"/>
    <property type="evidence" value="ECO:0007669"/>
    <property type="project" value="InterPro"/>
</dbReference>
<feature type="chain" id="PRO_5042086836" description="Lipase domain-containing protein" evidence="5">
    <location>
        <begin position="19"/>
        <end position="291"/>
    </location>
</feature>
<evidence type="ECO:0000259" key="6">
    <source>
        <dbReference type="Pfam" id="PF00151"/>
    </source>
</evidence>
<comment type="subcellular location">
    <subcellularLocation>
        <location evidence="1">Secreted</location>
    </subcellularLocation>
</comment>
<accession>A0AAD7YMC3</accession>
<dbReference type="Proteomes" id="UP001231518">
    <property type="component" value="Chromosome 12"/>
</dbReference>
<keyword evidence="5" id="KW-0732">Signal</keyword>
<name>A0AAD7YMC3_MYTSE</name>
<reference evidence="7" key="1">
    <citation type="submission" date="2023-03" db="EMBL/GenBank/DDBJ databases">
        <title>Chromosome-level genomes of two armyworms, Mythimna separata and Mythimna loreyi, provide insights into the biosynthesis and reception of sex pheromones.</title>
        <authorList>
            <person name="Zhao H."/>
        </authorList>
    </citation>
    <scope>NUCLEOTIDE SEQUENCE</scope>
    <source>
        <strain evidence="7">BeijingLab</strain>
        <tissue evidence="7">Pupa</tissue>
    </source>
</reference>
<feature type="domain" description="Lipase" evidence="6">
    <location>
        <begin position="17"/>
        <end position="266"/>
    </location>
</feature>
<evidence type="ECO:0000313" key="7">
    <source>
        <dbReference type="EMBL" id="KAJ8721386.1"/>
    </source>
</evidence>
<comment type="similarity">
    <text evidence="2 4">Belongs to the AB hydrolase superfamily. Lipase family.</text>
</comment>
<proteinExistence type="inferred from homology"/>
<evidence type="ECO:0000256" key="2">
    <source>
        <dbReference type="ARBA" id="ARBA00010701"/>
    </source>
</evidence>
<dbReference type="AlphaFoldDB" id="A0AAD7YMC3"/>
<gene>
    <name evidence="7" type="ORF">PYW07_002161</name>
</gene>
<evidence type="ECO:0000256" key="1">
    <source>
        <dbReference type="ARBA" id="ARBA00004613"/>
    </source>
</evidence>
<evidence type="ECO:0000256" key="5">
    <source>
        <dbReference type="SAM" id="SignalP"/>
    </source>
</evidence>
<evidence type="ECO:0000256" key="3">
    <source>
        <dbReference type="ARBA" id="ARBA00022525"/>
    </source>
</evidence>
<sequence>MLKPAIILAVTAVYCVQAETRFFLYTRNNPTVPEEITDESSVASSSFFDRDINTIILIHGHRGSARTPFNTLITDSILRFQEPHNVIVVDWEKDASYSYSTASARVPFVARDLDFFLIWLAAHQSIPISKLHVVGFGLGAHIAGIASRWYVGHFGYRHTDGVGRITGLDPSGSGWGTNSQRLRNTDASYVEVIHTDGSGLLANGIGTAIGDVNFYVNGGSNQPGCLTHSCSHNRAYEIFAASMYNHNLVGFPCSSTTQLNLNRCTGSALNIGGTELYKRGSSRVYRINTRN</sequence>
<protein>
    <recommendedName>
        <fullName evidence="6">Lipase domain-containing protein</fullName>
    </recommendedName>
</protein>
<dbReference type="GO" id="GO:0005615">
    <property type="term" value="C:extracellular space"/>
    <property type="evidence" value="ECO:0007669"/>
    <property type="project" value="TreeGrafter"/>
</dbReference>
<feature type="signal peptide" evidence="5">
    <location>
        <begin position="1"/>
        <end position="18"/>
    </location>
</feature>
<comment type="caution">
    <text evidence="7">The sequence shown here is derived from an EMBL/GenBank/DDBJ whole genome shotgun (WGS) entry which is preliminary data.</text>
</comment>
<keyword evidence="8" id="KW-1185">Reference proteome</keyword>
<dbReference type="InterPro" id="IPR013818">
    <property type="entry name" value="Lipase"/>
</dbReference>
<dbReference type="InterPro" id="IPR029058">
    <property type="entry name" value="AB_hydrolase_fold"/>
</dbReference>
<dbReference type="SUPFAM" id="SSF53474">
    <property type="entry name" value="alpha/beta-Hydrolases"/>
    <property type="match status" value="1"/>
</dbReference>
<dbReference type="Pfam" id="PF00151">
    <property type="entry name" value="Lipase"/>
    <property type="match status" value="1"/>
</dbReference>
<dbReference type="EMBL" id="JARGEI010000013">
    <property type="protein sequence ID" value="KAJ8721386.1"/>
    <property type="molecule type" value="Genomic_DNA"/>
</dbReference>
<dbReference type="GO" id="GO:0016042">
    <property type="term" value="P:lipid catabolic process"/>
    <property type="evidence" value="ECO:0007669"/>
    <property type="project" value="TreeGrafter"/>
</dbReference>
<dbReference type="Gene3D" id="3.40.50.1820">
    <property type="entry name" value="alpha/beta hydrolase"/>
    <property type="match status" value="1"/>
</dbReference>
<evidence type="ECO:0000256" key="4">
    <source>
        <dbReference type="RuleBase" id="RU004262"/>
    </source>
</evidence>
<organism evidence="7 8">
    <name type="scientific">Mythimna separata</name>
    <name type="common">Oriental armyworm</name>
    <name type="synonym">Pseudaletia separata</name>
    <dbReference type="NCBI Taxonomy" id="271217"/>
    <lineage>
        <taxon>Eukaryota</taxon>
        <taxon>Metazoa</taxon>
        <taxon>Ecdysozoa</taxon>
        <taxon>Arthropoda</taxon>
        <taxon>Hexapoda</taxon>
        <taxon>Insecta</taxon>
        <taxon>Pterygota</taxon>
        <taxon>Neoptera</taxon>
        <taxon>Endopterygota</taxon>
        <taxon>Lepidoptera</taxon>
        <taxon>Glossata</taxon>
        <taxon>Ditrysia</taxon>
        <taxon>Noctuoidea</taxon>
        <taxon>Noctuidae</taxon>
        <taxon>Noctuinae</taxon>
        <taxon>Hadenini</taxon>
        <taxon>Mythimna</taxon>
    </lineage>
</organism>
<dbReference type="PANTHER" id="PTHR11610">
    <property type="entry name" value="LIPASE"/>
    <property type="match status" value="1"/>
</dbReference>
<evidence type="ECO:0000313" key="8">
    <source>
        <dbReference type="Proteomes" id="UP001231518"/>
    </source>
</evidence>
<dbReference type="InterPro" id="IPR000734">
    <property type="entry name" value="TAG_lipase"/>
</dbReference>
<keyword evidence="3" id="KW-0964">Secreted</keyword>